<organism evidence="3 4">
    <name type="scientific">Antarcticimicrobium sediminis</name>
    <dbReference type="NCBI Taxonomy" id="2546227"/>
    <lineage>
        <taxon>Bacteria</taxon>
        <taxon>Pseudomonadati</taxon>
        <taxon>Pseudomonadota</taxon>
        <taxon>Alphaproteobacteria</taxon>
        <taxon>Rhodobacterales</taxon>
        <taxon>Paracoccaceae</taxon>
        <taxon>Antarcticimicrobium</taxon>
    </lineage>
</organism>
<dbReference type="RefSeq" id="WP_132831255.1">
    <property type="nucleotide sequence ID" value="NZ_SMFP01000019.1"/>
</dbReference>
<dbReference type="Gene3D" id="3.40.225.10">
    <property type="entry name" value="Class II aldolase/adducin N-terminal domain"/>
    <property type="match status" value="1"/>
</dbReference>
<dbReference type="SMART" id="SM01007">
    <property type="entry name" value="Aldolase_II"/>
    <property type="match status" value="1"/>
</dbReference>
<dbReference type="SUPFAM" id="SSF53639">
    <property type="entry name" value="AraD/HMP-PK domain-like"/>
    <property type="match status" value="1"/>
</dbReference>
<evidence type="ECO:0000259" key="2">
    <source>
        <dbReference type="SMART" id="SM01007"/>
    </source>
</evidence>
<dbReference type="Proteomes" id="UP000294662">
    <property type="component" value="Unassembled WGS sequence"/>
</dbReference>
<dbReference type="AlphaFoldDB" id="A0A4R5EJE9"/>
<comment type="similarity">
    <text evidence="1">Belongs to the aldolase class II family.</text>
</comment>
<name>A0A4R5EJE9_9RHOB</name>
<comment type="caution">
    <text evidence="3">The sequence shown here is derived from an EMBL/GenBank/DDBJ whole genome shotgun (WGS) entry which is preliminary data.</text>
</comment>
<dbReference type="GO" id="GO:0051015">
    <property type="term" value="F:actin filament binding"/>
    <property type="evidence" value="ECO:0007669"/>
    <property type="project" value="TreeGrafter"/>
</dbReference>
<dbReference type="InterPro" id="IPR001303">
    <property type="entry name" value="Aldolase_II/adducin_N"/>
</dbReference>
<evidence type="ECO:0000313" key="4">
    <source>
        <dbReference type="Proteomes" id="UP000294662"/>
    </source>
</evidence>
<evidence type="ECO:0000256" key="1">
    <source>
        <dbReference type="ARBA" id="ARBA00037961"/>
    </source>
</evidence>
<keyword evidence="4" id="KW-1185">Reference proteome</keyword>
<gene>
    <name evidence="3" type="ORF">E1B25_19505</name>
</gene>
<dbReference type="InterPro" id="IPR051017">
    <property type="entry name" value="Aldolase-II_Adducin_sf"/>
</dbReference>
<dbReference type="NCBIfam" id="NF005451">
    <property type="entry name" value="PRK07044.1"/>
    <property type="match status" value="1"/>
</dbReference>
<dbReference type="GO" id="GO:0005856">
    <property type="term" value="C:cytoskeleton"/>
    <property type="evidence" value="ECO:0007669"/>
    <property type="project" value="TreeGrafter"/>
</dbReference>
<dbReference type="InterPro" id="IPR036409">
    <property type="entry name" value="Aldolase_II/adducin_N_sf"/>
</dbReference>
<dbReference type="Pfam" id="PF00596">
    <property type="entry name" value="Aldolase_II"/>
    <property type="match status" value="1"/>
</dbReference>
<evidence type="ECO:0000313" key="3">
    <source>
        <dbReference type="EMBL" id="TDE34517.1"/>
    </source>
</evidence>
<dbReference type="PANTHER" id="PTHR10672">
    <property type="entry name" value="ADDUCIN"/>
    <property type="match status" value="1"/>
</dbReference>
<dbReference type="OrthoDB" id="5291399at2"/>
<accession>A0A4R5EJE9</accession>
<proteinExistence type="inferred from homology"/>
<reference evidence="3 4" key="1">
    <citation type="submission" date="2019-03" db="EMBL/GenBank/DDBJ databases">
        <authorList>
            <person name="Zhang S."/>
        </authorList>
    </citation>
    <scope>NUCLEOTIDE SEQUENCE [LARGE SCALE GENOMIC DNA]</scope>
    <source>
        <strain evidence="3 4">S4J41</strain>
    </source>
</reference>
<sequence length="256" mass="28187">MSPQKSIQSSLPIERVELAATYRLLAEFGMDDSIFTHISAKAPASEGDHAFLINPYGLRFDEVSAGNLVTVDLEGQVLYDPKGLGINKAGFTIHSAVHAARPDVACVMHTHTVAGVAVASLKDGLLPLNQWSAPFFNRLAYHDYEGIALNHEERGRIVDDLGDKHAMILRNHGLLTCGRTVGEAFRTMMDLERACRAQVAIMGTGGQMNILSDELAEHTAQQEEGWIESHQASSKPDAEWEAYLRHCKARHPDFDQ</sequence>
<dbReference type="PANTHER" id="PTHR10672:SF3">
    <property type="entry name" value="PROTEIN HU-LI TAI SHAO"/>
    <property type="match status" value="1"/>
</dbReference>
<feature type="domain" description="Class II aldolase/adducin N-terminal" evidence="2">
    <location>
        <begin position="16"/>
        <end position="199"/>
    </location>
</feature>
<protein>
    <submittedName>
        <fullName evidence="3">Class II aldolase/adducin family protein</fullName>
    </submittedName>
</protein>
<dbReference type="EMBL" id="SMFP01000019">
    <property type="protein sequence ID" value="TDE34517.1"/>
    <property type="molecule type" value="Genomic_DNA"/>
</dbReference>